<gene>
    <name evidence="2" type="ORF">Syun_022017</name>
</gene>
<evidence type="ECO:0000313" key="3">
    <source>
        <dbReference type="Proteomes" id="UP001420932"/>
    </source>
</evidence>
<evidence type="ECO:0000313" key="2">
    <source>
        <dbReference type="EMBL" id="KAK9115220.1"/>
    </source>
</evidence>
<dbReference type="AlphaFoldDB" id="A0AAP0IH54"/>
<dbReference type="EMBL" id="JBBNAF010000009">
    <property type="protein sequence ID" value="KAK9115220.1"/>
    <property type="molecule type" value="Genomic_DNA"/>
</dbReference>
<reference evidence="2 3" key="1">
    <citation type="submission" date="2024-01" db="EMBL/GenBank/DDBJ databases">
        <title>Genome assemblies of Stephania.</title>
        <authorList>
            <person name="Yang L."/>
        </authorList>
    </citation>
    <scope>NUCLEOTIDE SEQUENCE [LARGE SCALE GENOMIC DNA]</scope>
    <source>
        <strain evidence="2">YNDBR</strain>
        <tissue evidence="2">Leaf</tissue>
    </source>
</reference>
<feature type="compositionally biased region" description="Gly residues" evidence="1">
    <location>
        <begin position="226"/>
        <end position="237"/>
    </location>
</feature>
<accession>A0AAP0IH54</accession>
<feature type="compositionally biased region" description="Polar residues" evidence="1">
    <location>
        <begin position="196"/>
        <end position="207"/>
    </location>
</feature>
<feature type="region of interest" description="Disordered" evidence="1">
    <location>
        <begin position="165"/>
        <end position="237"/>
    </location>
</feature>
<sequence>MVWYKLKAMDVVPNFFEEPFEEWFLANLTSNVVPEEVRWPILFATASWSLWKSRNKEVIANEKCDDFNLVSSIWAQAREIQSAYDKFTRTRDKKKGEKSATDQLHNLVCRDRQLSINVTDLLQIRDRHSLSLISDKFNSVAELTNSNSRALLLVPANSICHRIVAENPPPPPSSYSPPLSSSRSTARRSRRCAVFSSYSKPSMSPPNGSSGDGGGGDFAVADDGLSGDGDGGGGVWE</sequence>
<proteinExistence type="predicted"/>
<organism evidence="2 3">
    <name type="scientific">Stephania yunnanensis</name>
    <dbReference type="NCBI Taxonomy" id="152371"/>
    <lineage>
        <taxon>Eukaryota</taxon>
        <taxon>Viridiplantae</taxon>
        <taxon>Streptophyta</taxon>
        <taxon>Embryophyta</taxon>
        <taxon>Tracheophyta</taxon>
        <taxon>Spermatophyta</taxon>
        <taxon>Magnoliopsida</taxon>
        <taxon>Ranunculales</taxon>
        <taxon>Menispermaceae</taxon>
        <taxon>Menispermoideae</taxon>
        <taxon>Cissampelideae</taxon>
        <taxon>Stephania</taxon>
    </lineage>
</organism>
<evidence type="ECO:0000256" key="1">
    <source>
        <dbReference type="SAM" id="MobiDB-lite"/>
    </source>
</evidence>
<name>A0AAP0IH54_9MAGN</name>
<dbReference type="Proteomes" id="UP001420932">
    <property type="component" value="Unassembled WGS sequence"/>
</dbReference>
<keyword evidence="3" id="KW-1185">Reference proteome</keyword>
<comment type="caution">
    <text evidence="2">The sequence shown here is derived from an EMBL/GenBank/DDBJ whole genome shotgun (WGS) entry which is preliminary data.</text>
</comment>
<protein>
    <submittedName>
        <fullName evidence="2">Uncharacterized protein</fullName>
    </submittedName>
</protein>